<dbReference type="AlphaFoldDB" id="S5DM85"/>
<evidence type="ECO:0000313" key="2">
    <source>
        <dbReference type="EMBL" id="AGQ20019.1"/>
    </source>
</evidence>
<proteinExistence type="predicted"/>
<sequence>MNIIRYFIVIIVSVGIGFFGLRFYDNFSESSDLNIFLEEAYVISTLHNESSKDYQRLINFDELNRDEFESTFIDIIRNAQEANNILNNTESQYKGSEKELLEIATTSWLKGLETFQVSILNLVDQEYTQLLEESIAESISSLSVGDKAYINFLIEINSKSETENIFLPDFFDIEYTGIESNAYQFAEAIVDKALENKSGLFLKRDISVTGVEFVPESIATTEEGYKVLLDKDVSLQLVIANEGNVEETEVLILILVTDEFGETVFEKRTKLNTIGPFESKSYYTEPLKIEKGIVYEWFILVEETENEEDFEDNIYSVKAFIPPED</sequence>
<accession>S5DM85</accession>
<reference evidence="2" key="1">
    <citation type="journal article" date="2013" name="Sci. Rep.">
        <title>Metagenomics uncovers a new group of low GC and ultra-small marine Actinobacteria.</title>
        <authorList>
            <person name="Ghai R."/>
            <person name="Mizuno C.M."/>
            <person name="Picazo A."/>
            <person name="Camacho A."/>
            <person name="Rodriguez-Valera F."/>
        </authorList>
    </citation>
    <scope>NUCLEOTIDE SEQUENCE</scope>
</reference>
<keyword evidence="1" id="KW-0812">Transmembrane</keyword>
<protein>
    <submittedName>
        <fullName evidence="2">MedDCM-OCT-S45-C3-cds44</fullName>
    </submittedName>
</protein>
<organism evidence="2">
    <name type="scientific">Candidatus Actinomarina minuta</name>
    <dbReference type="NCBI Taxonomy" id="1389454"/>
    <lineage>
        <taxon>Bacteria</taxon>
        <taxon>Bacillati</taxon>
        <taxon>Actinomycetota</taxon>
        <taxon>Actinomycetes</taxon>
        <taxon>Candidatus Actinomarinidae</taxon>
        <taxon>Candidatus Actinomarinales</taxon>
        <taxon>Candidatus Actinomarineae</taxon>
        <taxon>Candidatus Actinomarinaceae</taxon>
        <taxon>Candidatus Actinomarina</taxon>
    </lineage>
</organism>
<dbReference type="EMBL" id="KC811148">
    <property type="protein sequence ID" value="AGQ20019.1"/>
    <property type="molecule type" value="Genomic_DNA"/>
</dbReference>
<keyword evidence="1" id="KW-1133">Transmembrane helix</keyword>
<name>S5DM85_9ACTN</name>
<keyword evidence="1" id="KW-0472">Membrane</keyword>
<feature type="transmembrane region" description="Helical" evidence="1">
    <location>
        <begin position="6"/>
        <end position="24"/>
    </location>
</feature>
<evidence type="ECO:0000256" key="1">
    <source>
        <dbReference type="SAM" id="Phobius"/>
    </source>
</evidence>